<dbReference type="InterPro" id="IPR000560">
    <property type="entry name" value="His_Pase_clade-2"/>
</dbReference>
<comment type="similarity">
    <text evidence="1">Belongs to the histidine acid phosphatase family.</text>
</comment>
<evidence type="ECO:0000256" key="1">
    <source>
        <dbReference type="ARBA" id="ARBA00005375"/>
    </source>
</evidence>
<evidence type="ECO:0000313" key="5">
    <source>
        <dbReference type="Proteomes" id="UP000054408"/>
    </source>
</evidence>
<keyword evidence="3" id="KW-0812">Transmembrane</keyword>
<gene>
    <name evidence="4" type="ORF">AMSG_09717</name>
</gene>
<accession>A0A0L0DP20</accession>
<dbReference type="PANTHER" id="PTHR11567">
    <property type="entry name" value="ACID PHOSPHATASE-RELATED"/>
    <property type="match status" value="1"/>
</dbReference>
<protein>
    <submittedName>
        <fullName evidence="4">Lysophosphatidic acid phosphatase type 6</fullName>
    </submittedName>
</protein>
<dbReference type="InterPro" id="IPR033379">
    <property type="entry name" value="Acid_Pase_AS"/>
</dbReference>
<dbReference type="PROSITE" id="PS00616">
    <property type="entry name" value="HIS_ACID_PHOSPHAT_1"/>
    <property type="match status" value="1"/>
</dbReference>
<evidence type="ECO:0000256" key="3">
    <source>
        <dbReference type="SAM" id="Phobius"/>
    </source>
</evidence>
<keyword evidence="3" id="KW-0472">Membrane</keyword>
<dbReference type="PANTHER" id="PTHR11567:SF202">
    <property type="entry name" value="LYSOPHOSPHATIDIC ACID PHOSPHATASE TYPE 6"/>
    <property type="match status" value="1"/>
</dbReference>
<keyword evidence="3" id="KW-1133">Transmembrane helix</keyword>
<keyword evidence="5" id="KW-1185">Reference proteome</keyword>
<dbReference type="OrthoDB" id="10257284at2759"/>
<proteinExistence type="inferred from homology"/>
<dbReference type="InterPro" id="IPR050645">
    <property type="entry name" value="Histidine_acid_phosphatase"/>
</dbReference>
<dbReference type="AlphaFoldDB" id="A0A0L0DP20"/>
<dbReference type="SUPFAM" id="SSF53254">
    <property type="entry name" value="Phosphoglycerate mutase-like"/>
    <property type="match status" value="1"/>
</dbReference>
<dbReference type="OMA" id="WECELAQ"/>
<dbReference type="CDD" id="cd07061">
    <property type="entry name" value="HP_HAP_like"/>
    <property type="match status" value="1"/>
</dbReference>
<sequence length="522" mass="53758">MRGSSSMAPAATPRAERGASCGARSKAAVATKASVSSTASPSPCTPTTEREYAAKYSAGDPLVADSREDFCNVTMMTSNRVVQALAVLVVVLGCVAAAAAAVPYCGIAPGATAGEYGSLEGSRSLLAAAAGKLVHVDAVFRHGDRTPANAAQCWPNDTAVWECELAQAVQASRSMAAPAASYGALFRIAPVPGKMFFPGNCAVGQLTTQGYEQHLANGAAFRAAYVAGAGLLPTAFDPTTVHIETDTSIRVQMSAQAFISGMYPDQLGPNAAGSTASLPLVNIAVRDSATQIVCPNPAVCPALASIAADFAKSKVLANFTETVVKPVSDKLAAAFGEKDGDVSLGVTFDCMHAHECHGFPLPPSVPSSLWADLSNAAIGMLGLTYSFPSRTEFGSNAMGPMIGQVVADLQTAVAGSSPVKMHMYGTHDTCIMPLLAALGLYGDEWCPYAGIVAFELYAVDKAVASPAAAALLGDDTHAVRLLRYGSEVTIPGCPDVLCPWSTFVNVLSPLVPSPKQCHLVHG</sequence>
<feature type="transmembrane region" description="Helical" evidence="3">
    <location>
        <begin position="84"/>
        <end position="104"/>
    </location>
</feature>
<dbReference type="InterPro" id="IPR029033">
    <property type="entry name" value="His_PPase_superfam"/>
</dbReference>
<dbReference type="GeneID" id="25568120"/>
<dbReference type="STRING" id="461836.A0A0L0DP20"/>
<feature type="region of interest" description="Disordered" evidence="2">
    <location>
        <begin position="1"/>
        <end position="23"/>
    </location>
</feature>
<evidence type="ECO:0000256" key="2">
    <source>
        <dbReference type="SAM" id="MobiDB-lite"/>
    </source>
</evidence>
<dbReference type="PROSITE" id="PS00778">
    <property type="entry name" value="HIS_ACID_PHOSPHAT_2"/>
    <property type="match status" value="1"/>
</dbReference>
<dbReference type="Pfam" id="PF00328">
    <property type="entry name" value="His_Phos_2"/>
    <property type="match status" value="1"/>
</dbReference>
<organism evidence="4 5">
    <name type="scientific">Thecamonas trahens ATCC 50062</name>
    <dbReference type="NCBI Taxonomy" id="461836"/>
    <lineage>
        <taxon>Eukaryota</taxon>
        <taxon>Apusozoa</taxon>
        <taxon>Apusomonadida</taxon>
        <taxon>Apusomonadidae</taxon>
        <taxon>Thecamonas</taxon>
    </lineage>
</organism>
<reference evidence="4 5" key="1">
    <citation type="submission" date="2010-05" db="EMBL/GenBank/DDBJ databases">
        <title>The Genome Sequence of Thecamonas trahens ATCC 50062.</title>
        <authorList>
            <consortium name="The Broad Institute Genome Sequencing Platform"/>
            <person name="Russ C."/>
            <person name="Cuomo C."/>
            <person name="Shea T."/>
            <person name="Young S.K."/>
            <person name="Zeng Q."/>
            <person name="Koehrsen M."/>
            <person name="Haas B."/>
            <person name="Borodovsky M."/>
            <person name="Guigo R."/>
            <person name="Alvarado L."/>
            <person name="Berlin A."/>
            <person name="Bochicchio J."/>
            <person name="Borenstein D."/>
            <person name="Chapman S."/>
            <person name="Chen Z."/>
            <person name="Freedman E."/>
            <person name="Gellesch M."/>
            <person name="Goldberg J."/>
            <person name="Griggs A."/>
            <person name="Gujja S."/>
            <person name="Heilman E."/>
            <person name="Heiman D."/>
            <person name="Hepburn T."/>
            <person name="Howarth C."/>
            <person name="Jen D."/>
            <person name="Larson L."/>
            <person name="Mehta T."/>
            <person name="Park D."/>
            <person name="Pearson M."/>
            <person name="Roberts A."/>
            <person name="Saif S."/>
            <person name="Shenoy N."/>
            <person name="Sisk P."/>
            <person name="Stolte C."/>
            <person name="Sykes S."/>
            <person name="Thomson T."/>
            <person name="Walk T."/>
            <person name="White J."/>
            <person name="Yandava C."/>
            <person name="Burger G."/>
            <person name="Gray M.W."/>
            <person name="Holland P.W.H."/>
            <person name="King N."/>
            <person name="Lang F.B.F."/>
            <person name="Roger A.J."/>
            <person name="Ruiz-Trillo I."/>
            <person name="Lander E."/>
            <person name="Nusbaum C."/>
        </authorList>
    </citation>
    <scope>NUCLEOTIDE SEQUENCE [LARGE SCALE GENOMIC DNA]</scope>
    <source>
        <strain evidence="4 5">ATCC 50062</strain>
    </source>
</reference>
<dbReference type="GO" id="GO:0016791">
    <property type="term" value="F:phosphatase activity"/>
    <property type="evidence" value="ECO:0007669"/>
    <property type="project" value="TreeGrafter"/>
</dbReference>
<evidence type="ECO:0000313" key="4">
    <source>
        <dbReference type="EMBL" id="KNC54054.1"/>
    </source>
</evidence>
<dbReference type="RefSeq" id="XP_013754065.1">
    <property type="nucleotide sequence ID" value="XM_013898611.1"/>
</dbReference>
<name>A0A0L0DP20_THETB</name>
<dbReference type="Proteomes" id="UP000054408">
    <property type="component" value="Unassembled WGS sequence"/>
</dbReference>
<dbReference type="EMBL" id="GL349485">
    <property type="protein sequence ID" value="KNC54054.1"/>
    <property type="molecule type" value="Genomic_DNA"/>
</dbReference>
<dbReference type="eggNOG" id="KOG3720">
    <property type="taxonomic scope" value="Eukaryota"/>
</dbReference>
<dbReference type="Gene3D" id="3.40.50.1240">
    <property type="entry name" value="Phosphoglycerate mutase-like"/>
    <property type="match status" value="1"/>
</dbReference>